<dbReference type="PANTHER" id="PTHR34145">
    <property type="entry name" value="OS02G0105600 PROTEIN"/>
    <property type="match status" value="1"/>
</dbReference>
<dbReference type="Pfam" id="PF23622">
    <property type="entry name" value="LRR_At1g61320_AtMIF1"/>
    <property type="match status" value="1"/>
</dbReference>
<dbReference type="InterPro" id="IPR032675">
    <property type="entry name" value="LRR_dom_sf"/>
</dbReference>
<dbReference type="PANTHER" id="PTHR34145:SF28">
    <property type="entry name" value="F-BOX DOMAIN-CONTAINING PROTEIN"/>
    <property type="match status" value="1"/>
</dbReference>
<dbReference type="SUPFAM" id="SSF81383">
    <property type="entry name" value="F-box domain"/>
    <property type="match status" value="1"/>
</dbReference>
<reference evidence="4 5" key="1">
    <citation type="submission" date="2024-01" db="EMBL/GenBank/DDBJ databases">
        <title>The genomes of 5 underutilized Papilionoideae crops provide insights into root nodulation and disease resistance.</title>
        <authorList>
            <person name="Yuan L."/>
        </authorList>
    </citation>
    <scope>NUCLEOTIDE SEQUENCE [LARGE SCALE GENOMIC DNA]</scope>
    <source>
        <strain evidence="4">LY-2023</strain>
        <tissue evidence="4">Leaf</tissue>
    </source>
</reference>
<evidence type="ECO:0000256" key="1">
    <source>
        <dbReference type="SAM" id="MobiDB-lite"/>
    </source>
</evidence>
<dbReference type="Gene3D" id="1.20.1280.50">
    <property type="match status" value="1"/>
</dbReference>
<feature type="domain" description="F-box" evidence="2">
    <location>
        <begin position="196"/>
        <end position="236"/>
    </location>
</feature>
<evidence type="ECO:0000313" key="4">
    <source>
        <dbReference type="EMBL" id="KAK7271949.1"/>
    </source>
</evidence>
<protein>
    <recommendedName>
        <fullName evidence="6">F-box domain-containing protein</fullName>
    </recommendedName>
</protein>
<feature type="region of interest" description="Disordered" evidence="1">
    <location>
        <begin position="26"/>
        <end position="86"/>
    </location>
</feature>
<sequence>MLYLRCQMVSNGLPLHTCSGRKRKRNIDDHFNRDREGARLKETQGEKDQMDQSVEKSNKEDNINCDQEGSRLKETQGERDLDQMDQSVEKSNIEDDINCDREGARLKETQGENYFDQMDQSVEESNVEDNVNGYQEGARLKETQGEKDFDQMDQSVEIRNIEDNIKSEREGARLKETQPVKDLNQMDQSFSPRDRISRLPDHIIHNILSHFRNLKDAGRTSILSKRWRALWFSSSVLVFDERTAGIEHEESRKEQMFREHVSTSLHAHLKRKMCIQKLVLHMTSFTLFDTQWVDHWLSAAMGNIKELDLHFGIKNSRRYTLPQTAFSSKTLTGLRLSGCKLEVCDNIMLPELKKLYLRKVPLVESIIQNLISSCHLIEDLRFIKCSGLKHLHVSNLIQLNRVEIHYCYQLKKVEINAPNLHTFWYCGKKTTPCKVSLEGCTSLKRLTLEHPQVTHDFCENQINKFPLLEKLDLCVSDKMKNIILSSPHLQKFSLKGCKRMTLAFIEAPKLLSFECKGEIMPWIHLQPFRLTGTKLSFVPKSEREVVGYGDKIWVRMKTFIENFDPKGFKLVLHSNKNIVIHEDLSCIKFPPSPGLSCEIIKSSAYTDDILFNLLRTLHPVSLSIISPSDSKFPKLMCEMIKKKDEDLICCNNASNNKCWRHFLEDVKIEDLNDVKFEVIEAQEDERTSNWYKWLKEETPSDCCQITNLRLFWNSHQQDKEA</sequence>
<gene>
    <name evidence="4" type="ORF">RJT34_28244</name>
</gene>
<dbReference type="SUPFAM" id="SSF52047">
    <property type="entry name" value="RNI-like"/>
    <property type="match status" value="1"/>
</dbReference>
<evidence type="ECO:0000313" key="5">
    <source>
        <dbReference type="Proteomes" id="UP001359559"/>
    </source>
</evidence>
<dbReference type="Gene3D" id="3.80.10.10">
    <property type="entry name" value="Ribonuclease Inhibitor"/>
    <property type="match status" value="1"/>
</dbReference>
<comment type="caution">
    <text evidence="4">The sequence shown here is derived from an EMBL/GenBank/DDBJ whole genome shotgun (WGS) entry which is preliminary data.</text>
</comment>
<name>A0AAN9F924_CLITE</name>
<evidence type="ECO:0000259" key="2">
    <source>
        <dbReference type="Pfam" id="PF00646"/>
    </source>
</evidence>
<dbReference type="EMBL" id="JAYKXN010000007">
    <property type="protein sequence ID" value="KAK7271949.1"/>
    <property type="molecule type" value="Genomic_DNA"/>
</dbReference>
<dbReference type="Proteomes" id="UP001359559">
    <property type="component" value="Unassembled WGS sequence"/>
</dbReference>
<dbReference type="InterPro" id="IPR036047">
    <property type="entry name" value="F-box-like_dom_sf"/>
</dbReference>
<dbReference type="InterPro" id="IPR001810">
    <property type="entry name" value="F-box_dom"/>
</dbReference>
<dbReference type="Pfam" id="PF00646">
    <property type="entry name" value="F-box"/>
    <property type="match status" value="1"/>
</dbReference>
<dbReference type="AlphaFoldDB" id="A0AAN9F924"/>
<dbReference type="InterPro" id="IPR053772">
    <property type="entry name" value="At1g61320/At1g61330-like"/>
</dbReference>
<feature type="domain" description="At1g61320/AtMIF1 LRR" evidence="3">
    <location>
        <begin position="275"/>
        <end position="483"/>
    </location>
</feature>
<organism evidence="4 5">
    <name type="scientific">Clitoria ternatea</name>
    <name type="common">Butterfly pea</name>
    <dbReference type="NCBI Taxonomy" id="43366"/>
    <lineage>
        <taxon>Eukaryota</taxon>
        <taxon>Viridiplantae</taxon>
        <taxon>Streptophyta</taxon>
        <taxon>Embryophyta</taxon>
        <taxon>Tracheophyta</taxon>
        <taxon>Spermatophyta</taxon>
        <taxon>Magnoliopsida</taxon>
        <taxon>eudicotyledons</taxon>
        <taxon>Gunneridae</taxon>
        <taxon>Pentapetalae</taxon>
        <taxon>rosids</taxon>
        <taxon>fabids</taxon>
        <taxon>Fabales</taxon>
        <taxon>Fabaceae</taxon>
        <taxon>Papilionoideae</taxon>
        <taxon>50 kb inversion clade</taxon>
        <taxon>NPAAA clade</taxon>
        <taxon>indigoferoid/millettioid clade</taxon>
        <taxon>Phaseoleae</taxon>
        <taxon>Clitoria</taxon>
    </lineage>
</organism>
<evidence type="ECO:0000259" key="3">
    <source>
        <dbReference type="Pfam" id="PF23622"/>
    </source>
</evidence>
<proteinExistence type="predicted"/>
<evidence type="ECO:0008006" key="6">
    <source>
        <dbReference type="Google" id="ProtNLM"/>
    </source>
</evidence>
<keyword evidence="5" id="KW-1185">Reference proteome</keyword>
<accession>A0AAN9F924</accession>
<dbReference type="InterPro" id="IPR055357">
    <property type="entry name" value="LRR_At1g61320_AtMIF1"/>
</dbReference>